<dbReference type="AlphaFoldDB" id="A0A9P7E417"/>
<feature type="compositionally biased region" description="Basic and acidic residues" evidence="1">
    <location>
        <begin position="40"/>
        <end position="51"/>
    </location>
</feature>
<accession>A0A9P7E417</accession>
<name>A0A9P7E417_9AGAM</name>
<dbReference type="RefSeq" id="XP_041189495.1">
    <property type="nucleotide sequence ID" value="XM_041340744.1"/>
</dbReference>
<dbReference type="EMBL" id="JABBWG010000032">
    <property type="protein sequence ID" value="KAG1810599.1"/>
    <property type="molecule type" value="Genomic_DNA"/>
</dbReference>
<protein>
    <submittedName>
        <fullName evidence="2">Uncharacterized protein</fullName>
    </submittedName>
</protein>
<dbReference type="Proteomes" id="UP000807769">
    <property type="component" value="Unassembled WGS sequence"/>
</dbReference>
<reference evidence="2" key="1">
    <citation type="journal article" date="2020" name="New Phytol.">
        <title>Comparative genomics reveals dynamic genome evolution in host specialist ectomycorrhizal fungi.</title>
        <authorList>
            <person name="Lofgren L.A."/>
            <person name="Nguyen N.H."/>
            <person name="Vilgalys R."/>
            <person name="Ruytinx J."/>
            <person name="Liao H.L."/>
            <person name="Branco S."/>
            <person name="Kuo A."/>
            <person name="LaButti K."/>
            <person name="Lipzen A."/>
            <person name="Andreopoulos W."/>
            <person name="Pangilinan J."/>
            <person name="Riley R."/>
            <person name="Hundley H."/>
            <person name="Na H."/>
            <person name="Barry K."/>
            <person name="Grigoriev I.V."/>
            <person name="Stajich J.E."/>
            <person name="Kennedy P.G."/>
        </authorList>
    </citation>
    <scope>NUCLEOTIDE SEQUENCE</scope>
    <source>
        <strain evidence="2">MN1</strain>
    </source>
</reference>
<sequence length="651" mass="71394">MLAPTASLSYLAAIEDEPGEPAPTARVSYSATVEDEPDEPHEGDKTDGMAHVSDGKDSVLFNTTSQKFALGGRVTNWVSGVELAKGKSEHPKLASASASTTSDAQVLTQKPAVPAKILDADDALIGSFTDDIDDTLECEAAIVQGKEKLKVASIFEDDLDFEAKATSVQVPSRVCDLADDSVASFTEQEQFLLEPKPPFTQVDTHWTLKCKTAVDDTLDDDEVSEWSMDVDGPTFEDLVMISDEDSQPEPVVLKKKKIQCTTSSTSVSVASVADSKPPALKKAKIKSSTKCAHNTPAIKHPLNVDTVPDCMKSCSTYHNVNLPAMMQADQHWTKKYLPTIMLWARSYEDIWTIPDDVLLLHAQLIFNAVYKELNIIIIHGGVIHSLTAQRISEWHSNFSSTGIVIILDFLTQNSDCNPTELAKSLVTNYAFLFENPDKPNPLTVSCSPFVLQLLGTAHLNAINGYVEVPKLNTHGLTMCGMSGVISLSAAAIERTLNMFAQKHLNVKEVLVAGSGKLTIKLPKVINKMTGKMTNTPFLFLGAHWTKAMKSFTKSLSKKPVGYIETMIQMVHACTALNDVTDTPQGSFDEEDSDDDEHAMLCNSYHSCFISLTSTTSGFVYLLHLHNFHYPTSDKLWLSLQAVIFKLFCHHF</sequence>
<dbReference type="OrthoDB" id="2662900at2759"/>
<proteinExistence type="predicted"/>
<evidence type="ECO:0000313" key="2">
    <source>
        <dbReference type="EMBL" id="KAG1810599.1"/>
    </source>
</evidence>
<evidence type="ECO:0000313" key="3">
    <source>
        <dbReference type="Proteomes" id="UP000807769"/>
    </source>
</evidence>
<evidence type="ECO:0000256" key="1">
    <source>
        <dbReference type="SAM" id="MobiDB-lite"/>
    </source>
</evidence>
<gene>
    <name evidence="2" type="ORF">BJ212DRAFT_1484177</name>
</gene>
<organism evidence="2 3">
    <name type="scientific">Suillus subaureus</name>
    <dbReference type="NCBI Taxonomy" id="48587"/>
    <lineage>
        <taxon>Eukaryota</taxon>
        <taxon>Fungi</taxon>
        <taxon>Dikarya</taxon>
        <taxon>Basidiomycota</taxon>
        <taxon>Agaricomycotina</taxon>
        <taxon>Agaricomycetes</taxon>
        <taxon>Agaricomycetidae</taxon>
        <taxon>Boletales</taxon>
        <taxon>Suillineae</taxon>
        <taxon>Suillaceae</taxon>
        <taxon>Suillus</taxon>
    </lineage>
</organism>
<feature type="region of interest" description="Disordered" evidence="1">
    <location>
        <begin position="13"/>
        <end position="51"/>
    </location>
</feature>
<dbReference type="GeneID" id="64634760"/>
<comment type="caution">
    <text evidence="2">The sequence shown here is derived from an EMBL/GenBank/DDBJ whole genome shotgun (WGS) entry which is preliminary data.</text>
</comment>
<keyword evidence="3" id="KW-1185">Reference proteome</keyword>